<dbReference type="PROSITE" id="PS00383">
    <property type="entry name" value="TYR_PHOSPHATASE_1"/>
    <property type="match status" value="1"/>
</dbReference>
<dbReference type="Gene3D" id="3.90.190.10">
    <property type="entry name" value="Protein tyrosine phosphatase superfamily"/>
    <property type="match status" value="1"/>
</dbReference>
<evidence type="ECO:0000259" key="1">
    <source>
        <dbReference type="PROSITE" id="PS50056"/>
    </source>
</evidence>
<name>A0AAD5VZL7_9AGAR</name>
<sequence>MAKELAPTDPPFIQIEGVFNFRGIGGYIVTFNDTQLRVKPNLLFRSGELSAITAEGAKILTSLNVNTVFDLRAKNETERFKTSPPELGDIRIVHTPIDQEINFSHEYLTAFLREFETDELNAFVDHYRRLLAGLGPALEATIRHIINDPEHPSVIHCTAGKDRTGMLVAVILLLLGVNEIEVAQEYALTTIGLQPVLEMLAVRMARVEAFRNNPVGAQNLGSSRMETMVAALKMLQGEYGSAEQYVLKKTKLIPEDLEVFRKIALTK</sequence>
<comment type="caution">
    <text evidence="2">The sequence shown here is derived from an EMBL/GenBank/DDBJ whole genome shotgun (WGS) entry which is preliminary data.</text>
</comment>
<proteinExistence type="predicted"/>
<dbReference type="InterPro" id="IPR029021">
    <property type="entry name" value="Prot-tyrosine_phosphatase-like"/>
</dbReference>
<dbReference type="PANTHER" id="PTHR31126:SF1">
    <property type="entry name" value="TYROSINE SPECIFIC PROTEIN PHOSPHATASES DOMAIN-CONTAINING PROTEIN"/>
    <property type="match status" value="1"/>
</dbReference>
<organism evidence="2 3">
    <name type="scientific">Leucocoprinus birnbaumii</name>
    <dbReference type="NCBI Taxonomy" id="56174"/>
    <lineage>
        <taxon>Eukaryota</taxon>
        <taxon>Fungi</taxon>
        <taxon>Dikarya</taxon>
        <taxon>Basidiomycota</taxon>
        <taxon>Agaricomycotina</taxon>
        <taxon>Agaricomycetes</taxon>
        <taxon>Agaricomycetidae</taxon>
        <taxon>Agaricales</taxon>
        <taxon>Agaricineae</taxon>
        <taxon>Agaricaceae</taxon>
        <taxon>Leucocoprinus</taxon>
    </lineage>
</organism>
<feature type="domain" description="Tyrosine specific protein phosphatases" evidence="1">
    <location>
        <begin position="121"/>
        <end position="184"/>
    </location>
</feature>
<dbReference type="PANTHER" id="PTHR31126">
    <property type="entry name" value="TYROSINE-PROTEIN PHOSPHATASE"/>
    <property type="match status" value="1"/>
</dbReference>
<dbReference type="GO" id="GO:0004721">
    <property type="term" value="F:phosphoprotein phosphatase activity"/>
    <property type="evidence" value="ECO:0007669"/>
    <property type="project" value="InterPro"/>
</dbReference>
<protein>
    <recommendedName>
        <fullName evidence="1">Tyrosine specific protein phosphatases domain-containing protein</fullName>
    </recommendedName>
</protein>
<dbReference type="Pfam" id="PF13350">
    <property type="entry name" value="Y_phosphatase3"/>
    <property type="match status" value="1"/>
</dbReference>
<evidence type="ECO:0000313" key="2">
    <source>
        <dbReference type="EMBL" id="KAJ3572319.1"/>
    </source>
</evidence>
<dbReference type="PROSITE" id="PS50056">
    <property type="entry name" value="TYR_PHOSPHATASE_2"/>
    <property type="match status" value="1"/>
</dbReference>
<dbReference type="InterPro" id="IPR016130">
    <property type="entry name" value="Tyr_Pase_AS"/>
</dbReference>
<dbReference type="AlphaFoldDB" id="A0AAD5VZL7"/>
<reference evidence="2" key="1">
    <citation type="submission" date="2022-07" db="EMBL/GenBank/DDBJ databases">
        <title>Genome Sequence of Leucocoprinus birnbaumii.</title>
        <authorList>
            <person name="Buettner E."/>
        </authorList>
    </citation>
    <scope>NUCLEOTIDE SEQUENCE</scope>
    <source>
        <strain evidence="2">VT141</strain>
    </source>
</reference>
<dbReference type="Proteomes" id="UP001213000">
    <property type="component" value="Unassembled WGS sequence"/>
</dbReference>
<dbReference type="EMBL" id="JANIEX010000147">
    <property type="protein sequence ID" value="KAJ3572319.1"/>
    <property type="molecule type" value="Genomic_DNA"/>
</dbReference>
<gene>
    <name evidence="2" type="ORF">NP233_g3170</name>
</gene>
<dbReference type="InterPro" id="IPR000387">
    <property type="entry name" value="Tyr_Pase_dom"/>
</dbReference>
<keyword evidence="3" id="KW-1185">Reference proteome</keyword>
<dbReference type="InterPro" id="IPR026893">
    <property type="entry name" value="Tyr/Ser_Pase_IphP-type"/>
</dbReference>
<evidence type="ECO:0000313" key="3">
    <source>
        <dbReference type="Proteomes" id="UP001213000"/>
    </source>
</evidence>
<accession>A0AAD5VZL7</accession>
<dbReference type="SUPFAM" id="SSF52799">
    <property type="entry name" value="(Phosphotyrosine protein) phosphatases II"/>
    <property type="match status" value="1"/>
</dbReference>